<comment type="caution">
    <text evidence="1">The sequence shown here is derived from an EMBL/GenBank/DDBJ whole genome shotgun (WGS) entry which is preliminary data.</text>
</comment>
<keyword evidence="2" id="KW-1185">Reference proteome</keyword>
<dbReference type="AlphaFoldDB" id="A0A165R013"/>
<dbReference type="Proteomes" id="UP000076630">
    <property type="component" value="Unassembled WGS sequence"/>
</dbReference>
<dbReference type="SUPFAM" id="SSF159006">
    <property type="entry name" value="YopX-like"/>
    <property type="match status" value="1"/>
</dbReference>
<dbReference type="InterPro" id="IPR023385">
    <property type="entry name" value="YopX-like_C"/>
</dbReference>
<accession>A0A165R013</accession>
<evidence type="ECO:0000313" key="1">
    <source>
        <dbReference type="EMBL" id="KZE77502.1"/>
    </source>
</evidence>
<evidence type="ECO:0000313" key="2">
    <source>
        <dbReference type="Proteomes" id="UP000076630"/>
    </source>
</evidence>
<gene>
    <name evidence="1" type="ORF">AV926_14095</name>
</gene>
<organism evidence="1 2">
    <name type="scientific">Myroides marinus</name>
    <dbReference type="NCBI Taxonomy" id="703342"/>
    <lineage>
        <taxon>Bacteria</taxon>
        <taxon>Pseudomonadati</taxon>
        <taxon>Bacteroidota</taxon>
        <taxon>Flavobacteriia</taxon>
        <taxon>Flavobacteriales</taxon>
        <taxon>Flavobacteriaceae</taxon>
        <taxon>Myroides</taxon>
    </lineage>
</organism>
<reference evidence="1 2" key="1">
    <citation type="submission" date="2016-01" db="EMBL/GenBank/DDBJ databases">
        <title>Whole genome sequencing of Myroides marinus L41.</title>
        <authorList>
            <person name="Hong K.W."/>
        </authorList>
    </citation>
    <scope>NUCLEOTIDE SEQUENCE [LARGE SCALE GENOMIC DNA]</scope>
    <source>
        <strain evidence="1 2">L41</strain>
    </source>
</reference>
<dbReference type="EMBL" id="LQNU01000070">
    <property type="protein sequence ID" value="KZE77502.1"/>
    <property type="molecule type" value="Genomic_DNA"/>
</dbReference>
<dbReference type="RefSeq" id="WP_038985314.1">
    <property type="nucleotide sequence ID" value="NZ_JWJO01000012.1"/>
</dbReference>
<protein>
    <submittedName>
        <fullName evidence="1">Uncharacterized protein</fullName>
    </submittedName>
</protein>
<proteinExistence type="predicted"/>
<dbReference type="Gene3D" id="2.30.30.290">
    <property type="entry name" value="YopX-like domains"/>
    <property type="match status" value="1"/>
</dbReference>
<name>A0A165R013_9FLAO</name>
<sequence length="162" mass="18799">MKLEIRIWDGNKYHYPQANENETNHHLQLGENGYFILYDAQGNYKASSDKGDIMELYTTTNDKTGTKIYSGDIIKKSGIIKGTRYYTRGHRGKKEYPLDYKLDGYGVFKVHLSLTNGIHYQLLESDHSQRLIPHSVFFGYQTKPQFYEIDGDIEIIGNIHNK</sequence>